<dbReference type="PANTHER" id="PTHR33121:SF71">
    <property type="entry name" value="OXYGEN SENSOR PROTEIN DOSP"/>
    <property type="match status" value="1"/>
</dbReference>
<keyword evidence="3" id="KW-1185">Reference proteome</keyword>
<proteinExistence type="predicted"/>
<dbReference type="AlphaFoldDB" id="A0A3S8ZPB6"/>
<protein>
    <submittedName>
        <fullName evidence="2">EAL domain-containing protein</fullName>
    </submittedName>
</protein>
<dbReference type="Proteomes" id="UP000282438">
    <property type="component" value="Chromosome"/>
</dbReference>
<evidence type="ECO:0000313" key="3">
    <source>
        <dbReference type="Proteomes" id="UP000282438"/>
    </source>
</evidence>
<dbReference type="PROSITE" id="PS51257">
    <property type="entry name" value="PROKAR_LIPOPROTEIN"/>
    <property type="match status" value="1"/>
</dbReference>
<dbReference type="InterPro" id="IPR050706">
    <property type="entry name" value="Cyclic-di-GMP_PDE-like"/>
</dbReference>
<accession>A0A3S8ZPB6</accession>
<dbReference type="PROSITE" id="PS50883">
    <property type="entry name" value="EAL"/>
    <property type="match status" value="1"/>
</dbReference>
<dbReference type="Gene3D" id="3.20.20.450">
    <property type="entry name" value="EAL domain"/>
    <property type="match status" value="1"/>
</dbReference>
<name>A0A3S8ZPB6_9NEIS</name>
<dbReference type="OrthoDB" id="9813903at2"/>
<dbReference type="InterPro" id="IPR001633">
    <property type="entry name" value="EAL_dom"/>
</dbReference>
<sequence>MVRSIIELGHILGLSVIAEGVETESAWQTLAVMGCDEAQGYLIAAPMPAKAFFLWCRADSRMHLPITPPGMAEGSHPIRHLS</sequence>
<dbReference type="Pfam" id="PF00563">
    <property type="entry name" value="EAL"/>
    <property type="match status" value="1"/>
</dbReference>
<dbReference type="GO" id="GO:0071111">
    <property type="term" value="F:cyclic-guanylate-specific phosphodiesterase activity"/>
    <property type="evidence" value="ECO:0007669"/>
    <property type="project" value="InterPro"/>
</dbReference>
<evidence type="ECO:0000313" key="2">
    <source>
        <dbReference type="EMBL" id="AZN35310.1"/>
    </source>
</evidence>
<dbReference type="PANTHER" id="PTHR33121">
    <property type="entry name" value="CYCLIC DI-GMP PHOSPHODIESTERASE PDEF"/>
    <property type="match status" value="1"/>
</dbReference>
<dbReference type="SUPFAM" id="SSF141868">
    <property type="entry name" value="EAL domain-like"/>
    <property type="match status" value="1"/>
</dbReference>
<dbReference type="EMBL" id="CP034433">
    <property type="protein sequence ID" value="AZN35310.1"/>
    <property type="molecule type" value="Genomic_DNA"/>
</dbReference>
<reference evidence="2 3" key="1">
    <citation type="submission" date="2018-12" db="EMBL/GenBank/DDBJ databases">
        <title>Complete genome sequence of Iodobacter sp. H11R3.</title>
        <authorList>
            <person name="Bae J.-W."/>
        </authorList>
    </citation>
    <scope>NUCLEOTIDE SEQUENCE [LARGE SCALE GENOMIC DNA]</scope>
    <source>
        <strain evidence="2 3">H11R3</strain>
    </source>
</reference>
<organism evidence="2 3">
    <name type="scientific">Iodobacter ciconiae</name>
    <dbReference type="NCBI Taxonomy" id="2496266"/>
    <lineage>
        <taxon>Bacteria</taxon>
        <taxon>Pseudomonadati</taxon>
        <taxon>Pseudomonadota</taxon>
        <taxon>Betaproteobacteria</taxon>
        <taxon>Neisseriales</taxon>
        <taxon>Chitinibacteraceae</taxon>
        <taxon>Iodobacter</taxon>
    </lineage>
</organism>
<gene>
    <name evidence="2" type="ORF">EJO50_01675</name>
</gene>
<feature type="domain" description="EAL" evidence="1">
    <location>
        <begin position="1"/>
        <end position="60"/>
    </location>
</feature>
<evidence type="ECO:0000259" key="1">
    <source>
        <dbReference type="PROSITE" id="PS50883"/>
    </source>
</evidence>
<dbReference type="KEGG" id="iod:EJO50_01675"/>
<dbReference type="InterPro" id="IPR035919">
    <property type="entry name" value="EAL_sf"/>
</dbReference>